<evidence type="ECO:0000313" key="4">
    <source>
        <dbReference type="Proteomes" id="UP001141327"/>
    </source>
</evidence>
<sequence length="275" mass="29526">MILDIWDADHKKASLGSAYVEIAPLVGQDQPQVRIALKERVQCDTDIDPSPTLISAPGSPRPGRHPVRPMLAAAPGLPPVCVDLPPVAFLPPLASIVSIAPSCITSRPLPLRVLPRHPSTCPHSAKGLISRVFSMHHPPPSSPTHPLYCCIGTPRQGKVPISGTAVFEARYVPKTVLVERFWMTLAQKFDLDASGSLDPNEFALLMAGLGSNLSDEECDQLFTAADVNHDGVVSMEELSSHMGSLRAGHMSHVLRSPFSGRSLAGMTDDEIFAQV</sequence>
<protein>
    <recommendedName>
        <fullName evidence="2">EF-hand domain-containing protein</fullName>
    </recommendedName>
</protein>
<gene>
    <name evidence="3" type="ORF">PAPYR_10210</name>
</gene>
<reference evidence="3" key="1">
    <citation type="journal article" date="2022" name="bioRxiv">
        <title>Genomics of Preaxostyla Flagellates Illuminates Evolutionary Transitions and the Path Towards Mitochondrial Loss.</title>
        <authorList>
            <person name="Novak L.V.F."/>
            <person name="Treitli S.C."/>
            <person name="Pyrih J."/>
            <person name="Halakuc P."/>
            <person name="Pipaliya S.V."/>
            <person name="Vacek V."/>
            <person name="Brzon O."/>
            <person name="Soukal P."/>
            <person name="Eme L."/>
            <person name="Dacks J.B."/>
            <person name="Karnkowska A."/>
            <person name="Elias M."/>
            <person name="Hampl V."/>
        </authorList>
    </citation>
    <scope>NUCLEOTIDE SEQUENCE</scope>
    <source>
        <strain evidence="3">RCP-MX</strain>
    </source>
</reference>
<dbReference type="InterPro" id="IPR018247">
    <property type="entry name" value="EF_Hand_1_Ca_BS"/>
</dbReference>
<comment type="caution">
    <text evidence="3">The sequence shown here is derived from an EMBL/GenBank/DDBJ whole genome shotgun (WGS) entry which is preliminary data.</text>
</comment>
<feature type="domain" description="EF-hand" evidence="2">
    <location>
        <begin position="177"/>
        <end position="212"/>
    </location>
</feature>
<dbReference type="SMART" id="SM00054">
    <property type="entry name" value="EFh"/>
    <property type="match status" value="2"/>
</dbReference>
<dbReference type="SUPFAM" id="SSF47473">
    <property type="entry name" value="EF-hand"/>
    <property type="match status" value="1"/>
</dbReference>
<keyword evidence="1" id="KW-0106">Calcium</keyword>
<dbReference type="InterPro" id="IPR002048">
    <property type="entry name" value="EF_hand_dom"/>
</dbReference>
<dbReference type="InterPro" id="IPR011992">
    <property type="entry name" value="EF-hand-dom_pair"/>
</dbReference>
<dbReference type="Pfam" id="PF13499">
    <property type="entry name" value="EF-hand_7"/>
    <property type="match status" value="1"/>
</dbReference>
<proteinExistence type="predicted"/>
<dbReference type="Proteomes" id="UP001141327">
    <property type="component" value="Unassembled WGS sequence"/>
</dbReference>
<dbReference type="EMBL" id="JAPMOS010000126">
    <property type="protein sequence ID" value="KAJ4454966.1"/>
    <property type="molecule type" value="Genomic_DNA"/>
</dbReference>
<dbReference type="PROSITE" id="PS50222">
    <property type="entry name" value="EF_HAND_2"/>
    <property type="match status" value="2"/>
</dbReference>
<dbReference type="CDD" id="cd00051">
    <property type="entry name" value="EFh"/>
    <property type="match status" value="1"/>
</dbReference>
<evidence type="ECO:0000313" key="3">
    <source>
        <dbReference type="EMBL" id="KAJ4454966.1"/>
    </source>
</evidence>
<dbReference type="PROSITE" id="PS00018">
    <property type="entry name" value="EF_HAND_1"/>
    <property type="match status" value="2"/>
</dbReference>
<organism evidence="3 4">
    <name type="scientific">Paratrimastix pyriformis</name>
    <dbReference type="NCBI Taxonomy" id="342808"/>
    <lineage>
        <taxon>Eukaryota</taxon>
        <taxon>Metamonada</taxon>
        <taxon>Preaxostyla</taxon>
        <taxon>Paratrimastigidae</taxon>
        <taxon>Paratrimastix</taxon>
    </lineage>
</organism>
<dbReference type="Gene3D" id="1.10.238.10">
    <property type="entry name" value="EF-hand"/>
    <property type="match status" value="1"/>
</dbReference>
<feature type="domain" description="EF-hand" evidence="2">
    <location>
        <begin position="213"/>
        <end position="248"/>
    </location>
</feature>
<keyword evidence="4" id="KW-1185">Reference proteome</keyword>
<evidence type="ECO:0000259" key="2">
    <source>
        <dbReference type="PROSITE" id="PS50222"/>
    </source>
</evidence>
<evidence type="ECO:0000256" key="1">
    <source>
        <dbReference type="ARBA" id="ARBA00022837"/>
    </source>
</evidence>
<name>A0ABQ8UAP7_9EUKA</name>
<accession>A0ABQ8UAP7</accession>